<comment type="caution">
    <text evidence="9">The sequence shown here is derived from an EMBL/GenBank/DDBJ whole genome shotgun (WGS) entry which is preliminary data.</text>
</comment>
<dbReference type="Proteomes" id="UP000298460">
    <property type="component" value="Unassembled WGS sequence"/>
</dbReference>
<evidence type="ECO:0000313" key="9">
    <source>
        <dbReference type="EMBL" id="TGE38450.1"/>
    </source>
</evidence>
<dbReference type="SUPFAM" id="SSF53706">
    <property type="entry name" value="Formate dehydrogenase/DMSO reductase, domains 1-3"/>
    <property type="match status" value="1"/>
</dbReference>
<dbReference type="GO" id="GO:0016491">
    <property type="term" value="F:oxidoreductase activity"/>
    <property type="evidence" value="ECO:0007669"/>
    <property type="project" value="UniProtKB-KW"/>
</dbReference>
<dbReference type="AlphaFoldDB" id="A0A4Z0R6I3"/>
<dbReference type="SUPFAM" id="SSF50692">
    <property type="entry name" value="ADC-like"/>
    <property type="match status" value="1"/>
</dbReference>
<dbReference type="Pfam" id="PF00384">
    <property type="entry name" value="Molybdopterin"/>
    <property type="match status" value="1"/>
</dbReference>
<evidence type="ECO:0000313" key="10">
    <source>
        <dbReference type="Proteomes" id="UP000298460"/>
    </source>
</evidence>
<dbReference type="Pfam" id="PF04879">
    <property type="entry name" value="Molybdop_Fe4S4"/>
    <property type="match status" value="1"/>
</dbReference>
<proteinExistence type="inferred from homology"/>
<gene>
    <name evidence="9" type="ORF">E4K67_10940</name>
</gene>
<keyword evidence="3" id="KW-0500">Molybdenum</keyword>
<dbReference type="PROSITE" id="PS00490">
    <property type="entry name" value="MOLYBDOPTERIN_PROK_2"/>
    <property type="match status" value="1"/>
</dbReference>
<keyword evidence="4" id="KW-0479">Metal-binding</keyword>
<dbReference type="SMART" id="SM00926">
    <property type="entry name" value="Molybdop_Fe4S4"/>
    <property type="match status" value="1"/>
</dbReference>
<keyword evidence="5" id="KW-0560">Oxidoreductase</keyword>
<dbReference type="PANTHER" id="PTHR43742:SF6">
    <property type="entry name" value="OXIDOREDUCTASE YYAE-RELATED"/>
    <property type="match status" value="1"/>
</dbReference>
<dbReference type="Gene3D" id="3.30.2070.10">
    <property type="entry name" value="Formate dehydrogenase/DMSO reductase"/>
    <property type="match status" value="1"/>
</dbReference>
<evidence type="ECO:0000256" key="4">
    <source>
        <dbReference type="ARBA" id="ARBA00022723"/>
    </source>
</evidence>
<sequence>MNSEIKRSVCPYDCPDACGLLVEVVDGQAVKVMGDPEHPFTKGTLCPKMIHYERTVHSPQRLTQPLLRIGEKGTGQFKPISWEEAIERIVDRWQGVISNHGAEAILPYSYAGTMGTVQRNCGEGFFHRLGASRLARTICSSSKSYGWASVMGETMAPHPDEVEKSDFILLWGTNVLATNIHLMHHIREAKKRGAMVWLIDTYENPTAQIVDKVVLVRPGRDGALALGIMHILVRDGWIDQEFIDKYVQGFEQLRMEVLPDYPPAKVSQITGIEVSLIEEMARQYGKAHAPFIVLGSGLCRYGNGAMTVRTITCLPALVGAWGNPGGGLLASISTGKVFHTQRVTREDLLKEPTRVVNMNQLGYALTELSNPPIMSMYVYHSNPAVVAPDQTMIIKGLEREDLFTVVHERFMTDTARYADIILPATSSLEHSDIYRAYGHYGIQRAAAVIPPIGEAKSNWEVFQLLAQAMGYEEYFFKHTADDLINQLIDPPASWLESIDLAKLQAGHPVELSLPENYKTTFLTPSGKIEICNPKDAELLPHYFEPYGDDAPFYLMSTPSVYSLNSSFNERPDLLSKKEAAYLQMNPEDAESKNLLDGQRVIAFNERGEVQFILKLTTTVPQGVVVTEGLFSSVSMPGDSTVNALTSQRLTDRAAGSTLYDVKVDVRLWES</sequence>
<feature type="domain" description="4Fe-4S Mo/W bis-MGD-type" evidence="8">
    <location>
        <begin position="3"/>
        <end position="60"/>
    </location>
</feature>
<protein>
    <submittedName>
        <fullName evidence="9">Molybdopterin oxidoreductase family protein</fullName>
    </submittedName>
</protein>
<comment type="similarity">
    <text evidence="2">Belongs to the prokaryotic molybdopterin-containing oxidoreductase family.</text>
</comment>
<accession>A0A4Z0R6I3</accession>
<dbReference type="Gene3D" id="3.40.50.740">
    <property type="match status" value="1"/>
</dbReference>
<dbReference type="InterPro" id="IPR050612">
    <property type="entry name" value="Prok_Mopterin_Oxidored"/>
</dbReference>
<dbReference type="GO" id="GO:0043546">
    <property type="term" value="F:molybdopterin cofactor binding"/>
    <property type="evidence" value="ECO:0007669"/>
    <property type="project" value="InterPro"/>
</dbReference>
<dbReference type="InterPro" id="IPR006656">
    <property type="entry name" value="Mopterin_OxRdtase"/>
</dbReference>
<dbReference type="CDD" id="cd02766">
    <property type="entry name" value="MopB_3"/>
    <property type="match status" value="1"/>
</dbReference>
<keyword evidence="7" id="KW-0411">Iron-sulfur</keyword>
<dbReference type="OrthoDB" id="219031at2"/>
<dbReference type="GO" id="GO:0046872">
    <property type="term" value="F:metal ion binding"/>
    <property type="evidence" value="ECO:0007669"/>
    <property type="project" value="UniProtKB-KW"/>
</dbReference>
<evidence type="ECO:0000256" key="1">
    <source>
        <dbReference type="ARBA" id="ARBA00001942"/>
    </source>
</evidence>
<organism evidence="9 10">
    <name type="scientific">Desulfosporosinus fructosivorans</name>
    <dbReference type="NCBI Taxonomy" id="2018669"/>
    <lineage>
        <taxon>Bacteria</taxon>
        <taxon>Bacillati</taxon>
        <taxon>Bacillota</taxon>
        <taxon>Clostridia</taxon>
        <taxon>Eubacteriales</taxon>
        <taxon>Desulfitobacteriaceae</taxon>
        <taxon>Desulfosporosinus</taxon>
    </lineage>
</organism>
<reference evidence="9 10" key="1">
    <citation type="submission" date="2019-03" db="EMBL/GenBank/DDBJ databases">
        <title>Draft Genome Sequence of Desulfosporosinus fructosivorans Strain 63.6F, Isolated from Marine Sediment in the Baltic Sea.</title>
        <authorList>
            <person name="Hausmann B."/>
            <person name="Vandieken V."/>
            <person name="Pjevac P."/>
            <person name="Schreck K."/>
            <person name="Herbold C.W."/>
            <person name="Loy A."/>
        </authorList>
    </citation>
    <scope>NUCLEOTIDE SEQUENCE [LARGE SCALE GENOMIC DNA]</scope>
    <source>
        <strain evidence="9 10">63.6F</strain>
    </source>
</reference>
<comment type="cofactor">
    <cofactor evidence="1">
        <name>Mo-bis(molybdopterin guanine dinucleotide)</name>
        <dbReference type="ChEBI" id="CHEBI:60539"/>
    </cofactor>
</comment>
<dbReference type="Gene3D" id="2.20.25.90">
    <property type="entry name" value="ADC-like domains"/>
    <property type="match status" value="1"/>
</dbReference>
<evidence type="ECO:0000256" key="5">
    <source>
        <dbReference type="ARBA" id="ARBA00023002"/>
    </source>
</evidence>
<dbReference type="InterPro" id="IPR006657">
    <property type="entry name" value="MoPterin_dinucl-bd_dom"/>
</dbReference>
<evidence type="ECO:0000259" key="8">
    <source>
        <dbReference type="PROSITE" id="PS51669"/>
    </source>
</evidence>
<dbReference type="RefSeq" id="WP_135546517.1">
    <property type="nucleotide sequence ID" value="NZ_SPQQ01000003.1"/>
</dbReference>
<name>A0A4Z0R6I3_9FIRM</name>
<dbReference type="InterPro" id="IPR006655">
    <property type="entry name" value="Mopterin_OxRdtase_prok_CS"/>
</dbReference>
<dbReference type="Pfam" id="PF01568">
    <property type="entry name" value="Molydop_binding"/>
    <property type="match status" value="1"/>
</dbReference>
<evidence type="ECO:0000256" key="7">
    <source>
        <dbReference type="ARBA" id="ARBA00023014"/>
    </source>
</evidence>
<dbReference type="PROSITE" id="PS51669">
    <property type="entry name" value="4FE4S_MOW_BIS_MGD"/>
    <property type="match status" value="1"/>
</dbReference>
<dbReference type="InterPro" id="IPR006963">
    <property type="entry name" value="Mopterin_OxRdtase_4Fe-4S_dom"/>
</dbReference>
<dbReference type="Gene3D" id="2.40.40.20">
    <property type="match status" value="1"/>
</dbReference>
<evidence type="ECO:0000256" key="3">
    <source>
        <dbReference type="ARBA" id="ARBA00022505"/>
    </source>
</evidence>
<dbReference type="InterPro" id="IPR009010">
    <property type="entry name" value="Asp_de-COase-like_dom_sf"/>
</dbReference>
<keyword evidence="10" id="KW-1185">Reference proteome</keyword>
<dbReference type="GO" id="GO:0051536">
    <property type="term" value="F:iron-sulfur cluster binding"/>
    <property type="evidence" value="ECO:0007669"/>
    <property type="project" value="UniProtKB-KW"/>
</dbReference>
<dbReference type="PANTHER" id="PTHR43742">
    <property type="entry name" value="TRIMETHYLAMINE-N-OXIDE REDUCTASE"/>
    <property type="match status" value="1"/>
</dbReference>
<evidence type="ECO:0000256" key="6">
    <source>
        <dbReference type="ARBA" id="ARBA00023004"/>
    </source>
</evidence>
<evidence type="ECO:0000256" key="2">
    <source>
        <dbReference type="ARBA" id="ARBA00010312"/>
    </source>
</evidence>
<dbReference type="EMBL" id="SPQQ01000003">
    <property type="protein sequence ID" value="TGE38450.1"/>
    <property type="molecule type" value="Genomic_DNA"/>
</dbReference>
<keyword evidence="6" id="KW-0408">Iron</keyword>
<dbReference type="Gene3D" id="3.40.228.10">
    <property type="entry name" value="Dimethylsulfoxide Reductase, domain 2"/>
    <property type="match status" value="1"/>
</dbReference>